<evidence type="ECO:0000256" key="4">
    <source>
        <dbReference type="ARBA" id="ARBA00032089"/>
    </source>
</evidence>
<accession>A0ABU8S5F2</accession>
<protein>
    <recommendedName>
        <fullName evidence="2">Cell shape-determining protein MreC</fullName>
    </recommendedName>
    <alternativeName>
        <fullName evidence="4">Cell shape protein MreC</fullName>
    </alternativeName>
</protein>
<proteinExistence type="inferred from homology"/>
<evidence type="ECO:0000313" key="7">
    <source>
        <dbReference type="EMBL" id="MEJ6009116.1"/>
    </source>
</evidence>
<evidence type="ECO:0000256" key="2">
    <source>
        <dbReference type="ARBA" id="ARBA00013855"/>
    </source>
</evidence>
<dbReference type="Proteomes" id="UP001379235">
    <property type="component" value="Unassembled WGS sequence"/>
</dbReference>
<dbReference type="PANTHER" id="PTHR34138">
    <property type="entry name" value="CELL SHAPE-DETERMINING PROTEIN MREC"/>
    <property type="match status" value="1"/>
</dbReference>
<keyword evidence="5" id="KW-0812">Transmembrane</keyword>
<dbReference type="EMBL" id="JBBHJY010000001">
    <property type="protein sequence ID" value="MEJ6009116.1"/>
    <property type="molecule type" value="Genomic_DNA"/>
</dbReference>
<keyword evidence="8" id="KW-1185">Reference proteome</keyword>
<dbReference type="InterPro" id="IPR042175">
    <property type="entry name" value="Cell/Rod_MreC_2"/>
</dbReference>
<keyword evidence="5" id="KW-1133">Transmembrane helix</keyword>
<organism evidence="7 8">
    <name type="scientific">Novosphingobium aquae</name>
    <dbReference type="NCBI Taxonomy" id="3133435"/>
    <lineage>
        <taxon>Bacteria</taxon>
        <taxon>Pseudomonadati</taxon>
        <taxon>Pseudomonadota</taxon>
        <taxon>Alphaproteobacteria</taxon>
        <taxon>Sphingomonadales</taxon>
        <taxon>Sphingomonadaceae</taxon>
        <taxon>Novosphingobium</taxon>
    </lineage>
</organism>
<evidence type="ECO:0000256" key="1">
    <source>
        <dbReference type="ARBA" id="ARBA00009369"/>
    </source>
</evidence>
<evidence type="ECO:0000256" key="3">
    <source>
        <dbReference type="ARBA" id="ARBA00022960"/>
    </source>
</evidence>
<dbReference type="Gene3D" id="2.40.10.340">
    <property type="entry name" value="Rod shape-determining protein MreC, domain 1"/>
    <property type="match status" value="1"/>
</dbReference>
<evidence type="ECO:0000259" key="6">
    <source>
        <dbReference type="Pfam" id="PF04085"/>
    </source>
</evidence>
<name>A0ABU8S5F2_9SPHN</name>
<keyword evidence="5" id="KW-0472">Membrane</keyword>
<feature type="domain" description="Rod shape-determining protein MreC beta-barrel core" evidence="6">
    <location>
        <begin position="136"/>
        <end position="266"/>
    </location>
</feature>
<reference evidence="7 8" key="1">
    <citation type="submission" date="2024-03" db="EMBL/GenBank/DDBJ databases">
        <authorList>
            <person name="Jo J.-H."/>
        </authorList>
    </citation>
    <scope>NUCLEOTIDE SEQUENCE [LARGE SCALE GENOMIC DNA]</scope>
    <source>
        <strain evidence="7 8">AS3R-12</strain>
    </source>
</reference>
<feature type="transmembrane region" description="Helical" evidence="5">
    <location>
        <begin position="20"/>
        <end position="42"/>
    </location>
</feature>
<keyword evidence="3" id="KW-0133">Cell shape</keyword>
<sequence>MAPPSNRRTGFSKRAQYTNFFGYIAAIAGALLGGALLIVSFVDPNAFSGLRGLASDGARPMATATATVRSESSGFFDTIGGYFTRGSRVARLEREAEINRVRLAEAAALANENRRLKALMHMPVEGVVPVAKAQLIASTGSSLRRFATLSAGSSAGVATGMPVRSPLGLVGRVLEVSRGTSRVLLITDSESVVPVRRSTDGIVATARGVGDGTMQLELVSLGINPLKPGDIFVTSGSGGLYRPGIAVAVVMAVTRDGATARVLSDPASSEFVVVEPVYIAALGMPDASVSAAPPPAPAKK</sequence>
<dbReference type="Gene3D" id="2.40.10.350">
    <property type="entry name" value="Rod shape-determining protein MreC, domain 2"/>
    <property type="match status" value="1"/>
</dbReference>
<dbReference type="Pfam" id="PF04085">
    <property type="entry name" value="MreC"/>
    <property type="match status" value="1"/>
</dbReference>
<comment type="similarity">
    <text evidence="1">Belongs to the MreC family.</text>
</comment>
<dbReference type="RefSeq" id="WP_339964903.1">
    <property type="nucleotide sequence ID" value="NZ_JBBHJY010000001.1"/>
</dbReference>
<dbReference type="InterPro" id="IPR007221">
    <property type="entry name" value="MreC"/>
</dbReference>
<dbReference type="InterPro" id="IPR042177">
    <property type="entry name" value="Cell/Rod_1"/>
</dbReference>
<evidence type="ECO:0000256" key="5">
    <source>
        <dbReference type="SAM" id="Phobius"/>
    </source>
</evidence>
<evidence type="ECO:0000313" key="8">
    <source>
        <dbReference type="Proteomes" id="UP001379235"/>
    </source>
</evidence>
<dbReference type="InterPro" id="IPR055342">
    <property type="entry name" value="MreC_beta-barrel_core"/>
</dbReference>
<comment type="caution">
    <text evidence="7">The sequence shown here is derived from an EMBL/GenBank/DDBJ whole genome shotgun (WGS) entry which is preliminary data.</text>
</comment>
<dbReference type="PANTHER" id="PTHR34138:SF1">
    <property type="entry name" value="CELL SHAPE-DETERMINING PROTEIN MREC"/>
    <property type="match status" value="1"/>
</dbReference>
<gene>
    <name evidence="7" type="primary">mreC</name>
    <name evidence="7" type="ORF">WG900_04185</name>
</gene>